<evidence type="ECO:0000313" key="8">
    <source>
        <dbReference type="Proteomes" id="UP000011087"/>
    </source>
</evidence>
<reference evidence="6 8" key="1">
    <citation type="journal article" date="2012" name="Nature">
        <title>Algal genomes reveal evolutionary mosaicism and the fate of nucleomorphs.</title>
        <authorList>
            <consortium name="DOE Joint Genome Institute"/>
            <person name="Curtis B.A."/>
            <person name="Tanifuji G."/>
            <person name="Burki F."/>
            <person name="Gruber A."/>
            <person name="Irimia M."/>
            <person name="Maruyama S."/>
            <person name="Arias M.C."/>
            <person name="Ball S.G."/>
            <person name="Gile G.H."/>
            <person name="Hirakawa Y."/>
            <person name="Hopkins J.F."/>
            <person name="Kuo A."/>
            <person name="Rensing S.A."/>
            <person name="Schmutz J."/>
            <person name="Symeonidi A."/>
            <person name="Elias M."/>
            <person name="Eveleigh R.J."/>
            <person name="Herman E.K."/>
            <person name="Klute M.J."/>
            <person name="Nakayama T."/>
            <person name="Obornik M."/>
            <person name="Reyes-Prieto A."/>
            <person name="Armbrust E.V."/>
            <person name="Aves S.J."/>
            <person name="Beiko R.G."/>
            <person name="Coutinho P."/>
            <person name="Dacks J.B."/>
            <person name="Durnford D.G."/>
            <person name="Fast N.M."/>
            <person name="Green B.R."/>
            <person name="Grisdale C.J."/>
            <person name="Hempel F."/>
            <person name="Henrissat B."/>
            <person name="Hoppner M.P."/>
            <person name="Ishida K."/>
            <person name="Kim E."/>
            <person name="Koreny L."/>
            <person name="Kroth P.G."/>
            <person name="Liu Y."/>
            <person name="Malik S.B."/>
            <person name="Maier U.G."/>
            <person name="McRose D."/>
            <person name="Mock T."/>
            <person name="Neilson J.A."/>
            <person name="Onodera N.T."/>
            <person name="Poole A.M."/>
            <person name="Pritham E.J."/>
            <person name="Richards T.A."/>
            <person name="Rocap G."/>
            <person name="Roy S.W."/>
            <person name="Sarai C."/>
            <person name="Schaack S."/>
            <person name="Shirato S."/>
            <person name="Slamovits C.H."/>
            <person name="Spencer D.F."/>
            <person name="Suzuki S."/>
            <person name="Worden A.Z."/>
            <person name="Zauner S."/>
            <person name="Barry K."/>
            <person name="Bell C."/>
            <person name="Bharti A.K."/>
            <person name="Crow J.A."/>
            <person name="Grimwood J."/>
            <person name="Kramer R."/>
            <person name="Lindquist E."/>
            <person name="Lucas S."/>
            <person name="Salamov A."/>
            <person name="McFadden G.I."/>
            <person name="Lane C.E."/>
            <person name="Keeling P.J."/>
            <person name="Gray M.W."/>
            <person name="Grigoriev I.V."/>
            <person name="Archibald J.M."/>
        </authorList>
    </citation>
    <scope>NUCLEOTIDE SEQUENCE</scope>
    <source>
        <strain evidence="6 8">CCMP2712</strain>
    </source>
</reference>
<dbReference type="RefSeq" id="XP_005824986.1">
    <property type="nucleotide sequence ID" value="XM_005824929.1"/>
</dbReference>
<organism evidence="6">
    <name type="scientific">Guillardia theta (strain CCMP2712)</name>
    <name type="common">Cryptophyte</name>
    <dbReference type="NCBI Taxonomy" id="905079"/>
    <lineage>
        <taxon>Eukaryota</taxon>
        <taxon>Cryptophyceae</taxon>
        <taxon>Pyrenomonadales</taxon>
        <taxon>Geminigeraceae</taxon>
        <taxon>Guillardia</taxon>
    </lineage>
</organism>
<comment type="similarity">
    <text evidence="1">Belongs to the archease family.</text>
</comment>
<dbReference type="HOGENOM" id="CLU_111362_0_1_1"/>
<reference evidence="8" key="2">
    <citation type="submission" date="2012-11" db="EMBL/GenBank/DDBJ databases">
        <authorList>
            <person name="Kuo A."/>
            <person name="Curtis B.A."/>
            <person name="Tanifuji G."/>
            <person name="Burki F."/>
            <person name="Gruber A."/>
            <person name="Irimia M."/>
            <person name="Maruyama S."/>
            <person name="Arias M.C."/>
            <person name="Ball S.G."/>
            <person name="Gile G.H."/>
            <person name="Hirakawa Y."/>
            <person name="Hopkins J.F."/>
            <person name="Rensing S.A."/>
            <person name="Schmutz J."/>
            <person name="Symeonidi A."/>
            <person name="Elias M."/>
            <person name="Eveleigh R.J."/>
            <person name="Herman E.K."/>
            <person name="Klute M.J."/>
            <person name="Nakayama T."/>
            <person name="Obornik M."/>
            <person name="Reyes-Prieto A."/>
            <person name="Armbrust E.V."/>
            <person name="Aves S.J."/>
            <person name="Beiko R.G."/>
            <person name="Coutinho P."/>
            <person name="Dacks J.B."/>
            <person name="Durnford D.G."/>
            <person name="Fast N.M."/>
            <person name="Green B.R."/>
            <person name="Grisdale C."/>
            <person name="Hempe F."/>
            <person name="Henrissat B."/>
            <person name="Hoppner M.P."/>
            <person name="Ishida K.-I."/>
            <person name="Kim E."/>
            <person name="Koreny L."/>
            <person name="Kroth P.G."/>
            <person name="Liu Y."/>
            <person name="Malik S.-B."/>
            <person name="Maier U.G."/>
            <person name="McRose D."/>
            <person name="Mock T."/>
            <person name="Neilson J.A."/>
            <person name="Onodera N.T."/>
            <person name="Poole A.M."/>
            <person name="Pritham E.J."/>
            <person name="Richards T.A."/>
            <person name="Rocap G."/>
            <person name="Roy S.W."/>
            <person name="Sarai C."/>
            <person name="Schaack S."/>
            <person name="Shirato S."/>
            <person name="Slamovits C.H."/>
            <person name="Spencer D.F."/>
            <person name="Suzuki S."/>
            <person name="Worden A.Z."/>
            <person name="Zauner S."/>
            <person name="Barry K."/>
            <person name="Bell C."/>
            <person name="Bharti A.K."/>
            <person name="Crow J.A."/>
            <person name="Grimwood J."/>
            <person name="Kramer R."/>
            <person name="Lindquist E."/>
            <person name="Lucas S."/>
            <person name="Salamov A."/>
            <person name="McFadden G.I."/>
            <person name="Lane C.E."/>
            <person name="Keeling P.J."/>
            <person name="Gray M.W."/>
            <person name="Grigoriev I.V."/>
            <person name="Archibald J.M."/>
        </authorList>
    </citation>
    <scope>NUCLEOTIDE SEQUENCE</scope>
    <source>
        <strain evidence="8">CCMP2712</strain>
    </source>
</reference>
<gene>
    <name evidence="6" type="ORF">GUITHDRAFT_51463</name>
</gene>
<dbReference type="InterPro" id="IPR002804">
    <property type="entry name" value="Archease"/>
</dbReference>
<accession>L1INZ0</accession>
<dbReference type="EnsemblProtists" id="EKX38006">
    <property type="protein sequence ID" value="EKX38006"/>
    <property type="gene ID" value="GUITHDRAFT_51463"/>
</dbReference>
<keyword evidence="8" id="KW-1185">Reference proteome</keyword>
<dbReference type="KEGG" id="gtt:GUITHDRAFT_51463"/>
<dbReference type="PANTHER" id="PTHR12682:SF11">
    <property type="entry name" value="PROTEIN ARCHEASE"/>
    <property type="match status" value="1"/>
</dbReference>
<feature type="domain" description="Archease" evidence="5">
    <location>
        <begin position="2"/>
        <end position="141"/>
    </location>
</feature>
<dbReference type="OrthoDB" id="2190767at2759"/>
<evidence type="ECO:0000313" key="7">
    <source>
        <dbReference type="EnsemblProtists" id="EKX38006"/>
    </source>
</evidence>
<name>L1INZ0_GUITC</name>
<dbReference type="InterPro" id="IPR036820">
    <property type="entry name" value="Archease_dom_sf"/>
</dbReference>
<dbReference type="GO" id="GO:0046872">
    <property type="term" value="F:metal ion binding"/>
    <property type="evidence" value="ECO:0007669"/>
    <property type="project" value="UniProtKB-KW"/>
</dbReference>
<sequence length="141" mass="16413">NYEYLDHTADVQFHSWGKTKEEAFEQAVVCMFSYITDLPTVELRASNTVEVRVTGRDLQSLLYAFMDEFLFQFSVDGHVARQVKILEFDETNFRIKAEGYGEKFQPRTKHPQGTEVKAITYSAMQIKIENDRTDIYVIVDI</sequence>
<evidence type="ECO:0000313" key="6">
    <source>
        <dbReference type="EMBL" id="EKX38006.1"/>
    </source>
</evidence>
<protein>
    <recommendedName>
        <fullName evidence="5">Archease domain-containing protein</fullName>
    </recommendedName>
</protein>
<dbReference type="FunFam" id="3.55.10.10:FF:000001">
    <property type="entry name" value="protein archease isoform X1"/>
    <property type="match status" value="1"/>
</dbReference>
<keyword evidence="3" id="KW-0479">Metal-binding</keyword>
<dbReference type="OMA" id="AITYHKM"/>
<feature type="non-terminal residue" evidence="6">
    <location>
        <position position="1"/>
    </location>
</feature>
<keyword evidence="2" id="KW-0819">tRNA processing</keyword>
<evidence type="ECO:0000256" key="1">
    <source>
        <dbReference type="ARBA" id="ARBA00007963"/>
    </source>
</evidence>
<evidence type="ECO:0000259" key="5">
    <source>
        <dbReference type="Pfam" id="PF01951"/>
    </source>
</evidence>
<evidence type="ECO:0000256" key="4">
    <source>
        <dbReference type="ARBA" id="ARBA00022837"/>
    </source>
</evidence>
<dbReference type="GO" id="GO:0006388">
    <property type="term" value="P:tRNA splicing, via endonucleolytic cleavage and ligation"/>
    <property type="evidence" value="ECO:0007669"/>
    <property type="project" value="TreeGrafter"/>
</dbReference>
<dbReference type="STRING" id="905079.L1INZ0"/>
<dbReference type="SUPFAM" id="SSF69819">
    <property type="entry name" value="MTH1598-like"/>
    <property type="match status" value="1"/>
</dbReference>
<dbReference type="PaxDb" id="55529-EKX38006"/>
<feature type="non-terminal residue" evidence="6">
    <location>
        <position position="141"/>
    </location>
</feature>
<dbReference type="InterPro" id="IPR023572">
    <property type="entry name" value="Archease_dom"/>
</dbReference>
<evidence type="ECO:0000256" key="3">
    <source>
        <dbReference type="ARBA" id="ARBA00022723"/>
    </source>
</evidence>
<dbReference type="GeneID" id="17294764"/>
<dbReference type="Proteomes" id="UP000011087">
    <property type="component" value="Unassembled WGS sequence"/>
</dbReference>
<dbReference type="PANTHER" id="PTHR12682">
    <property type="entry name" value="ARCHEASE"/>
    <property type="match status" value="1"/>
</dbReference>
<dbReference type="Gene3D" id="3.55.10.10">
    <property type="entry name" value="Archease domain"/>
    <property type="match status" value="1"/>
</dbReference>
<dbReference type="GO" id="GO:0072669">
    <property type="term" value="C:tRNA-splicing ligase complex"/>
    <property type="evidence" value="ECO:0007669"/>
    <property type="project" value="TreeGrafter"/>
</dbReference>
<dbReference type="eggNOG" id="KOG4528">
    <property type="taxonomic scope" value="Eukaryota"/>
</dbReference>
<dbReference type="EMBL" id="JH993052">
    <property type="protein sequence ID" value="EKX38006.1"/>
    <property type="molecule type" value="Genomic_DNA"/>
</dbReference>
<reference evidence="7" key="3">
    <citation type="submission" date="2016-03" db="UniProtKB">
        <authorList>
            <consortium name="EnsemblProtists"/>
        </authorList>
    </citation>
    <scope>IDENTIFICATION</scope>
</reference>
<proteinExistence type="inferred from homology"/>
<keyword evidence="4" id="KW-0106">Calcium</keyword>
<dbReference type="AlphaFoldDB" id="L1INZ0"/>
<evidence type="ECO:0000256" key="2">
    <source>
        <dbReference type="ARBA" id="ARBA00022694"/>
    </source>
</evidence>
<dbReference type="Pfam" id="PF01951">
    <property type="entry name" value="Archease"/>
    <property type="match status" value="1"/>
</dbReference>